<evidence type="ECO:0000313" key="2">
    <source>
        <dbReference type="Proteomes" id="UP001153076"/>
    </source>
</evidence>
<comment type="caution">
    <text evidence="1">The sequence shown here is derived from an EMBL/GenBank/DDBJ whole genome shotgun (WGS) entry which is preliminary data.</text>
</comment>
<proteinExistence type="predicted"/>
<name>A0A9Q1GUR8_9CARY</name>
<dbReference type="OrthoDB" id="1937322at2759"/>
<dbReference type="AlphaFoldDB" id="A0A9Q1GUR8"/>
<accession>A0A9Q1GUR8</accession>
<dbReference type="EMBL" id="JAKOGI010001282">
    <property type="protein sequence ID" value="KAJ8426493.1"/>
    <property type="molecule type" value="Genomic_DNA"/>
</dbReference>
<dbReference type="Proteomes" id="UP001153076">
    <property type="component" value="Unassembled WGS sequence"/>
</dbReference>
<sequence length="307" mass="35231">MVSVFHVIDLFRDVRGLAVEQGVVLPKYAGFKWHPLGRENQRWPLNTDGDWVIFRAVKIPQLDAFDSDVDENVEEQVEEYLESDSEDSYFNVDEHEESDEVLLDDESDDNEVLDDLDLELDTKQRMRLGHVDADGSHGHVVVTKKAKGIIKALKNFMPQASRRICVLHFYKNFTAHYPVELRRRGRLEKHHRRESASWAPVPQPEGQVTRHFSGTKRCKQCKQLGHTSLTRGRPRDESARLMEKYKKKRKTTTRLVGRPRKTLCTTSTLAGTSDPTSTATEGPHPNLVNLDCNILLLEVKCYEALQN</sequence>
<organism evidence="1 2">
    <name type="scientific">Carnegiea gigantea</name>
    <dbReference type="NCBI Taxonomy" id="171969"/>
    <lineage>
        <taxon>Eukaryota</taxon>
        <taxon>Viridiplantae</taxon>
        <taxon>Streptophyta</taxon>
        <taxon>Embryophyta</taxon>
        <taxon>Tracheophyta</taxon>
        <taxon>Spermatophyta</taxon>
        <taxon>Magnoliopsida</taxon>
        <taxon>eudicotyledons</taxon>
        <taxon>Gunneridae</taxon>
        <taxon>Pentapetalae</taxon>
        <taxon>Caryophyllales</taxon>
        <taxon>Cactineae</taxon>
        <taxon>Cactaceae</taxon>
        <taxon>Cactoideae</taxon>
        <taxon>Echinocereeae</taxon>
        <taxon>Carnegiea</taxon>
    </lineage>
</organism>
<protein>
    <recommendedName>
        <fullName evidence="3">Transposase</fullName>
    </recommendedName>
</protein>
<gene>
    <name evidence="1" type="ORF">Cgig2_029235</name>
</gene>
<reference evidence="1" key="1">
    <citation type="submission" date="2022-04" db="EMBL/GenBank/DDBJ databases">
        <title>Carnegiea gigantea Genome sequencing and assembly v2.</title>
        <authorList>
            <person name="Copetti D."/>
            <person name="Sanderson M.J."/>
            <person name="Burquez A."/>
            <person name="Wojciechowski M.F."/>
        </authorList>
    </citation>
    <scope>NUCLEOTIDE SEQUENCE</scope>
    <source>
        <strain evidence="1">SGP5-SGP5p</strain>
        <tissue evidence="1">Aerial part</tissue>
    </source>
</reference>
<evidence type="ECO:0000313" key="1">
    <source>
        <dbReference type="EMBL" id="KAJ8426493.1"/>
    </source>
</evidence>
<keyword evidence="2" id="KW-1185">Reference proteome</keyword>
<evidence type="ECO:0008006" key="3">
    <source>
        <dbReference type="Google" id="ProtNLM"/>
    </source>
</evidence>